<dbReference type="Pfam" id="PF01022">
    <property type="entry name" value="HTH_5"/>
    <property type="match status" value="1"/>
</dbReference>
<dbReference type="AlphaFoldDB" id="A0A426U869"/>
<accession>A0A426U869</accession>
<dbReference type="SUPFAM" id="SSF46785">
    <property type="entry name" value="Winged helix' DNA-binding domain"/>
    <property type="match status" value="1"/>
</dbReference>
<dbReference type="CDD" id="cd00090">
    <property type="entry name" value="HTH_ARSR"/>
    <property type="match status" value="1"/>
</dbReference>
<dbReference type="SMART" id="SM00418">
    <property type="entry name" value="HTH_ARSR"/>
    <property type="match status" value="1"/>
</dbReference>
<dbReference type="NCBIfam" id="NF033788">
    <property type="entry name" value="HTH_metalloreg"/>
    <property type="match status" value="1"/>
</dbReference>
<dbReference type="Proteomes" id="UP000280307">
    <property type="component" value="Unassembled WGS sequence"/>
</dbReference>
<organism evidence="5 6">
    <name type="scientific">Candidatus Viridilinea halotolerans</name>
    <dbReference type="NCBI Taxonomy" id="2491704"/>
    <lineage>
        <taxon>Bacteria</taxon>
        <taxon>Bacillati</taxon>
        <taxon>Chloroflexota</taxon>
        <taxon>Chloroflexia</taxon>
        <taxon>Chloroflexales</taxon>
        <taxon>Chloroflexineae</taxon>
        <taxon>Oscillochloridaceae</taxon>
        <taxon>Candidatus Viridilinea</taxon>
    </lineage>
</organism>
<dbReference type="PANTHER" id="PTHR43132">
    <property type="entry name" value="ARSENICAL RESISTANCE OPERON REPRESSOR ARSR-RELATED"/>
    <property type="match status" value="1"/>
</dbReference>
<dbReference type="InterPro" id="IPR011991">
    <property type="entry name" value="ArsR-like_HTH"/>
</dbReference>
<keyword evidence="2" id="KW-0238">DNA-binding</keyword>
<name>A0A426U869_9CHLR</name>
<comment type="caution">
    <text evidence="5">The sequence shown here is derived from an EMBL/GenBank/DDBJ whole genome shotgun (WGS) entry which is preliminary data.</text>
</comment>
<gene>
    <name evidence="5" type="ORF">EI684_03280</name>
</gene>
<dbReference type="PROSITE" id="PS50987">
    <property type="entry name" value="HTH_ARSR_2"/>
    <property type="match status" value="1"/>
</dbReference>
<dbReference type="InterPro" id="IPR051011">
    <property type="entry name" value="Metal_resp_trans_reg"/>
</dbReference>
<evidence type="ECO:0000259" key="4">
    <source>
        <dbReference type="PROSITE" id="PS50987"/>
    </source>
</evidence>
<reference evidence="5 6" key="1">
    <citation type="submission" date="2018-12" db="EMBL/GenBank/DDBJ databases">
        <title>Genome Sequence of Candidatus Viridilinea halotolerans isolated from saline sulfide-rich spring.</title>
        <authorList>
            <person name="Grouzdev D.S."/>
            <person name="Burganskaya E.I."/>
            <person name="Krutkina M.S."/>
            <person name="Sukhacheva M.V."/>
            <person name="Gorlenko V.M."/>
        </authorList>
    </citation>
    <scope>NUCLEOTIDE SEQUENCE [LARGE SCALE GENOMIC DNA]</scope>
    <source>
        <strain evidence="5">Chok-6</strain>
    </source>
</reference>
<evidence type="ECO:0000313" key="5">
    <source>
        <dbReference type="EMBL" id="RRR76271.1"/>
    </source>
</evidence>
<dbReference type="InterPro" id="IPR036390">
    <property type="entry name" value="WH_DNA-bd_sf"/>
</dbReference>
<evidence type="ECO:0000256" key="3">
    <source>
        <dbReference type="ARBA" id="ARBA00023163"/>
    </source>
</evidence>
<proteinExistence type="predicted"/>
<evidence type="ECO:0000256" key="1">
    <source>
        <dbReference type="ARBA" id="ARBA00023015"/>
    </source>
</evidence>
<dbReference type="PANTHER" id="PTHR43132:SF2">
    <property type="entry name" value="ARSENICAL RESISTANCE OPERON REPRESSOR ARSR-RELATED"/>
    <property type="match status" value="1"/>
</dbReference>
<evidence type="ECO:0000313" key="6">
    <source>
        <dbReference type="Proteomes" id="UP000280307"/>
    </source>
</evidence>
<keyword evidence="3" id="KW-0804">Transcription</keyword>
<dbReference type="GO" id="GO:0003700">
    <property type="term" value="F:DNA-binding transcription factor activity"/>
    <property type="evidence" value="ECO:0007669"/>
    <property type="project" value="InterPro"/>
</dbReference>
<dbReference type="InterPro" id="IPR001845">
    <property type="entry name" value="HTH_ArsR_DNA-bd_dom"/>
</dbReference>
<dbReference type="InterPro" id="IPR036388">
    <property type="entry name" value="WH-like_DNA-bd_sf"/>
</dbReference>
<dbReference type="EMBL" id="RSAS01000128">
    <property type="protein sequence ID" value="RRR76271.1"/>
    <property type="molecule type" value="Genomic_DNA"/>
</dbReference>
<dbReference type="Gene3D" id="1.10.10.10">
    <property type="entry name" value="Winged helix-like DNA-binding domain superfamily/Winged helix DNA-binding domain"/>
    <property type="match status" value="1"/>
</dbReference>
<feature type="domain" description="HTH arsR-type" evidence="4">
    <location>
        <begin position="1"/>
        <end position="95"/>
    </location>
</feature>
<sequence length="130" mass="14528">MNYASAERQARLFKALMHPVRLQILDLLRDGEQCVCHLEALLGQRQAYVSQQLAVLRKAGLLNDRRDGGNSYYCITRPEVLGLLDSARAIMGEAWSERSAPPPDCPCPRCSPSLGRSPDPVMFSTEEILR</sequence>
<protein>
    <submittedName>
        <fullName evidence="5">ArsR family transcriptional regulator</fullName>
    </submittedName>
</protein>
<evidence type="ECO:0000256" key="2">
    <source>
        <dbReference type="ARBA" id="ARBA00023125"/>
    </source>
</evidence>
<dbReference type="GO" id="GO:0003677">
    <property type="term" value="F:DNA binding"/>
    <property type="evidence" value="ECO:0007669"/>
    <property type="project" value="UniProtKB-KW"/>
</dbReference>
<dbReference type="PRINTS" id="PR00778">
    <property type="entry name" value="HTHARSR"/>
</dbReference>
<keyword evidence="1" id="KW-0805">Transcription regulation</keyword>